<dbReference type="AlphaFoldDB" id="A0AB94IHN5"/>
<organism evidence="2 3">
    <name type="scientific">Neobacillus vireti LMG 21834</name>
    <dbReference type="NCBI Taxonomy" id="1131730"/>
    <lineage>
        <taxon>Bacteria</taxon>
        <taxon>Bacillati</taxon>
        <taxon>Bacillota</taxon>
        <taxon>Bacilli</taxon>
        <taxon>Bacillales</taxon>
        <taxon>Bacillaceae</taxon>
        <taxon>Neobacillus</taxon>
    </lineage>
</organism>
<evidence type="ECO:0000256" key="1">
    <source>
        <dbReference type="SAM" id="Phobius"/>
    </source>
</evidence>
<evidence type="ECO:0000313" key="2">
    <source>
        <dbReference type="EMBL" id="ETI66554.1"/>
    </source>
</evidence>
<dbReference type="RefSeq" id="WP_024030572.1">
    <property type="nucleotide sequence ID" value="NZ_ALAN01000130.1"/>
</dbReference>
<accession>A0AB94IHN5</accession>
<name>A0AB94IHN5_9BACI</name>
<keyword evidence="1" id="KW-1133">Transmembrane helix</keyword>
<feature type="transmembrane region" description="Helical" evidence="1">
    <location>
        <begin position="6"/>
        <end position="27"/>
    </location>
</feature>
<keyword evidence="1" id="KW-0812">Transmembrane</keyword>
<keyword evidence="1" id="KW-0472">Membrane</keyword>
<dbReference type="EMBL" id="ALAN01000130">
    <property type="protein sequence ID" value="ETI66554.1"/>
    <property type="molecule type" value="Genomic_DNA"/>
</dbReference>
<keyword evidence="3" id="KW-1185">Reference proteome</keyword>
<dbReference type="Proteomes" id="UP000018877">
    <property type="component" value="Unassembled WGS sequence"/>
</dbReference>
<sequence>METKENFLQVATVLTVLLFLYTALIYFDQTFQGLVITNPEKLESSHSNLSEKNKEEVQHLKQLGFSDIDISHMTRAEIDHYQSINGNVVDEQTIYRKVTGENENRLSKKEYN</sequence>
<protein>
    <submittedName>
        <fullName evidence="2">Uncharacterized protein</fullName>
    </submittedName>
</protein>
<proteinExistence type="predicted"/>
<evidence type="ECO:0000313" key="3">
    <source>
        <dbReference type="Proteomes" id="UP000018877"/>
    </source>
</evidence>
<comment type="caution">
    <text evidence="2">The sequence shown here is derived from an EMBL/GenBank/DDBJ whole genome shotgun (WGS) entry which is preliminary data.</text>
</comment>
<gene>
    <name evidence="2" type="ORF">BAVI_22038</name>
</gene>
<reference evidence="2 3" key="1">
    <citation type="journal article" date="2014" name="Environ. Microbiol.">
        <title>The nitrate-ammonifying and nosZ-carrying bacterium Bacillus vireti is a potent source and sink for nitric and nitrous oxide under high nitrate conditions.</title>
        <authorList>
            <person name="Mania D."/>
            <person name="Heylen K."/>
            <person name="van Spanning R.J."/>
            <person name="Frostegard A."/>
        </authorList>
    </citation>
    <scope>NUCLEOTIDE SEQUENCE [LARGE SCALE GENOMIC DNA]</scope>
    <source>
        <strain evidence="2 3">LMG 21834</strain>
    </source>
</reference>